<proteinExistence type="predicted"/>
<accession>A0ACC2PGS8</accession>
<organism evidence="1 2">
    <name type="scientific">Eretmocerus hayati</name>
    <dbReference type="NCBI Taxonomy" id="131215"/>
    <lineage>
        <taxon>Eukaryota</taxon>
        <taxon>Metazoa</taxon>
        <taxon>Ecdysozoa</taxon>
        <taxon>Arthropoda</taxon>
        <taxon>Hexapoda</taxon>
        <taxon>Insecta</taxon>
        <taxon>Pterygota</taxon>
        <taxon>Neoptera</taxon>
        <taxon>Endopterygota</taxon>
        <taxon>Hymenoptera</taxon>
        <taxon>Apocrita</taxon>
        <taxon>Proctotrupomorpha</taxon>
        <taxon>Chalcidoidea</taxon>
        <taxon>Aphelinidae</taxon>
        <taxon>Aphelininae</taxon>
        <taxon>Eretmocerus</taxon>
    </lineage>
</organism>
<protein>
    <submittedName>
        <fullName evidence="1">Uncharacterized protein</fullName>
    </submittedName>
</protein>
<dbReference type="EMBL" id="CM056741">
    <property type="protein sequence ID" value="KAJ8682231.1"/>
    <property type="molecule type" value="Genomic_DNA"/>
</dbReference>
<evidence type="ECO:0000313" key="2">
    <source>
        <dbReference type="Proteomes" id="UP001239111"/>
    </source>
</evidence>
<reference evidence="1" key="1">
    <citation type="submission" date="2023-04" db="EMBL/GenBank/DDBJ databases">
        <title>A chromosome-level genome assembly of the parasitoid wasp Eretmocerus hayati.</title>
        <authorList>
            <person name="Zhong Y."/>
            <person name="Liu S."/>
            <person name="Liu Y."/>
        </authorList>
    </citation>
    <scope>NUCLEOTIDE SEQUENCE</scope>
    <source>
        <strain evidence="1">ZJU_SS_LIU_2023</strain>
    </source>
</reference>
<gene>
    <name evidence="1" type="ORF">QAD02_018023</name>
</gene>
<dbReference type="Proteomes" id="UP001239111">
    <property type="component" value="Chromosome 1"/>
</dbReference>
<comment type="caution">
    <text evidence="1">The sequence shown here is derived from an EMBL/GenBank/DDBJ whole genome shotgun (WGS) entry which is preliminary data.</text>
</comment>
<name>A0ACC2PGS8_9HYME</name>
<keyword evidence="2" id="KW-1185">Reference proteome</keyword>
<evidence type="ECO:0000313" key="1">
    <source>
        <dbReference type="EMBL" id="KAJ8682231.1"/>
    </source>
</evidence>
<sequence length="145" mass="16802">MESAKATSFEYPVRRTDVLLDTLYYCAVDLHLAAKKVFQKHHRAYSFVCKPIRGIAKGIASNDVTRQYAGFENQRMLKRLAIGLLPEVRKELEQILVEVHNTVLKHWFRKDVFGYYVDNETIFCGPAPSQWPCPFLDPFPLRQPS</sequence>